<protein>
    <recommendedName>
        <fullName evidence="4">IS110 family transposase</fullName>
    </recommendedName>
</protein>
<evidence type="ECO:0000313" key="3">
    <source>
        <dbReference type="Proteomes" id="UP001521181"/>
    </source>
</evidence>
<gene>
    <name evidence="2" type="ORF">LZA78_12025</name>
</gene>
<name>A0ABS8YWM7_9RHOB</name>
<evidence type="ECO:0008006" key="4">
    <source>
        <dbReference type="Google" id="ProtNLM"/>
    </source>
</evidence>
<organism evidence="2 3">
    <name type="scientific">Rhodobacter flavimaris</name>
    <dbReference type="NCBI Taxonomy" id="2907145"/>
    <lineage>
        <taxon>Bacteria</taxon>
        <taxon>Pseudomonadati</taxon>
        <taxon>Pseudomonadota</taxon>
        <taxon>Alphaproteobacteria</taxon>
        <taxon>Rhodobacterales</taxon>
        <taxon>Rhodobacter group</taxon>
        <taxon>Rhodobacter</taxon>
    </lineage>
</organism>
<evidence type="ECO:0000313" key="2">
    <source>
        <dbReference type="EMBL" id="MCE5974212.1"/>
    </source>
</evidence>
<dbReference type="EMBL" id="JAJUOS010000008">
    <property type="protein sequence ID" value="MCE5974212.1"/>
    <property type="molecule type" value="Genomic_DNA"/>
</dbReference>
<feature type="region of interest" description="Disordered" evidence="1">
    <location>
        <begin position="44"/>
        <end position="63"/>
    </location>
</feature>
<keyword evidence="3" id="KW-1185">Reference proteome</keyword>
<reference evidence="2 3" key="1">
    <citation type="submission" date="2021-12" db="EMBL/GenBank/DDBJ databases">
        <title>Sinirhodobacter sp. WL0062 is a bacterium isolated from seawater.</title>
        <authorList>
            <person name="Wang L."/>
            <person name="He W."/>
            <person name="Zhang D.-F."/>
        </authorList>
    </citation>
    <scope>NUCLEOTIDE SEQUENCE [LARGE SCALE GENOMIC DNA]</scope>
    <source>
        <strain evidence="2 3">WL0062</strain>
    </source>
</reference>
<comment type="caution">
    <text evidence="2">The sequence shown here is derived from an EMBL/GenBank/DDBJ whole genome shotgun (WGS) entry which is preliminary data.</text>
</comment>
<feature type="non-terminal residue" evidence="2">
    <location>
        <position position="1"/>
    </location>
</feature>
<proteinExistence type="predicted"/>
<accession>A0ABS8YWM7</accession>
<evidence type="ECO:0000256" key="1">
    <source>
        <dbReference type="SAM" id="MobiDB-lite"/>
    </source>
</evidence>
<dbReference type="RefSeq" id="WP_233677181.1">
    <property type="nucleotide sequence ID" value="NZ_JAJUOS010000008.1"/>
</dbReference>
<sequence length="63" mass="6926">PVAASAASVRGYLRITAKLRKALFQKSQTFLTQSLKSPCFVGPTQLNKISPQSPPRTRRKNLA</sequence>
<dbReference type="Proteomes" id="UP001521181">
    <property type="component" value="Unassembled WGS sequence"/>
</dbReference>